<dbReference type="SUPFAM" id="SSF56003">
    <property type="entry name" value="Molybdenum cofactor-binding domain"/>
    <property type="match status" value="1"/>
</dbReference>
<keyword evidence="4" id="KW-1185">Reference proteome</keyword>
<comment type="caution">
    <text evidence="3">The sequence shown here is derived from an EMBL/GenBank/DDBJ whole genome shotgun (WGS) entry which is preliminary data.</text>
</comment>
<accession>A0ABQ6N4Q8</accession>
<gene>
    <name evidence="3" type="ORF">TeGR_g8829</name>
</gene>
<evidence type="ECO:0000256" key="1">
    <source>
        <dbReference type="ARBA" id="ARBA00022505"/>
    </source>
</evidence>
<organism evidence="3 4">
    <name type="scientific">Tetraparma gracilis</name>
    <dbReference type="NCBI Taxonomy" id="2962635"/>
    <lineage>
        <taxon>Eukaryota</taxon>
        <taxon>Sar</taxon>
        <taxon>Stramenopiles</taxon>
        <taxon>Ochrophyta</taxon>
        <taxon>Bolidophyceae</taxon>
        <taxon>Parmales</taxon>
        <taxon>Triparmaceae</taxon>
        <taxon>Tetraparma</taxon>
    </lineage>
</organism>
<protein>
    <recommendedName>
        <fullName evidence="2">Aldehyde oxidase/xanthine dehydrogenase second molybdopterin binding domain-containing protein</fullName>
    </recommendedName>
</protein>
<feature type="non-terminal residue" evidence="3">
    <location>
        <position position="1"/>
    </location>
</feature>
<sequence length="297" mass="31813">LANITIYADDGTVHISHSGAEIGQGIDTKVAQCVAYALGVDMDKIEMAESTSFHTPNTGSTGGSATSEVVSQAALNACKNVLKVLTGYRRGDGWEAWLAAVQKVDGDGETPLTFKGWHNPTCDKAFQYYVWCASMVVAELDLLTGEVIVRSADISYDCGKQLNADVDVGQIEGAFIMGLGYFLTEKVQYGTNGELLTNGTWEYKPPMALDIPVDFNVRLLGDEDPSWGGNKAEGNVLRSKATGEPPMISSAACWFAVRDAIKRGGAKRAVQLSCPATIDARLEAIDENLGASNKYQL</sequence>
<feature type="domain" description="Aldehyde oxidase/xanthine dehydrogenase second molybdopterin binding" evidence="2">
    <location>
        <begin position="2"/>
        <end position="212"/>
    </location>
</feature>
<dbReference type="InterPro" id="IPR016208">
    <property type="entry name" value="Ald_Oxase/xanthine_DH-like"/>
</dbReference>
<reference evidence="3 4" key="1">
    <citation type="journal article" date="2023" name="Commun. Biol.">
        <title>Genome analysis of Parmales, the sister group of diatoms, reveals the evolutionary specialization of diatoms from phago-mixotrophs to photoautotrophs.</title>
        <authorList>
            <person name="Ban H."/>
            <person name="Sato S."/>
            <person name="Yoshikawa S."/>
            <person name="Yamada K."/>
            <person name="Nakamura Y."/>
            <person name="Ichinomiya M."/>
            <person name="Sato N."/>
            <person name="Blanc-Mathieu R."/>
            <person name="Endo H."/>
            <person name="Kuwata A."/>
            <person name="Ogata H."/>
        </authorList>
    </citation>
    <scope>NUCLEOTIDE SEQUENCE [LARGE SCALE GENOMIC DNA]</scope>
</reference>
<name>A0ABQ6N4Q8_9STRA</name>
<dbReference type="PANTHER" id="PTHR11908">
    <property type="entry name" value="XANTHINE DEHYDROGENASE"/>
    <property type="match status" value="1"/>
</dbReference>
<dbReference type="InterPro" id="IPR046867">
    <property type="entry name" value="AldOxase/xan_DH_MoCoBD2"/>
</dbReference>
<evidence type="ECO:0000259" key="2">
    <source>
        <dbReference type="Pfam" id="PF20256"/>
    </source>
</evidence>
<dbReference type="Proteomes" id="UP001165060">
    <property type="component" value="Unassembled WGS sequence"/>
</dbReference>
<dbReference type="PANTHER" id="PTHR11908:SF132">
    <property type="entry name" value="ALDEHYDE OXIDASE 1-RELATED"/>
    <property type="match status" value="1"/>
</dbReference>
<evidence type="ECO:0000313" key="3">
    <source>
        <dbReference type="EMBL" id="GMI40745.1"/>
    </source>
</evidence>
<dbReference type="EMBL" id="BRYB01002178">
    <property type="protein sequence ID" value="GMI40745.1"/>
    <property type="molecule type" value="Genomic_DNA"/>
</dbReference>
<dbReference type="Gene3D" id="3.30.365.10">
    <property type="entry name" value="Aldehyde oxidase/xanthine dehydrogenase, molybdopterin binding domain"/>
    <property type="match status" value="2"/>
</dbReference>
<dbReference type="InterPro" id="IPR037165">
    <property type="entry name" value="AldOxase/xan_DH_Mopterin-bd_sf"/>
</dbReference>
<dbReference type="Pfam" id="PF20256">
    <property type="entry name" value="MoCoBD_2"/>
    <property type="match status" value="1"/>
</dbReference>
<keyword evidence="1" id="KW-0500">Molybdenum</keyword>
<proteinExistence type="predicted"/>
<evidence type="ECO:0000313" key="4">
    <source>
        <dbReference type="Proteomes" id="UP001165060"/>
    </source>
</evidence>